<gene>
    <name evidence="1" type="ORF">TEU_10540</name>
</gene>
<keyword evidence="2" id="KW-1185">Reference proteome</keyword>
<dbReference type="EMBL" id="CP008887">
    <property type="protein sequence ID" value="AIU70736.1"/>
    <property type="molecule type" value="Genomic_DNA"/>
</dbReference>
<dbReference type="KEGG" id="teu:TEU_10540"/>
<dbReference type="HOGENOM" id="CLU_661601_0_0_2"/>
<evidence type="ECO:0008006" key="3">
    <source>
        <dbReference type="Google" id="ProtNLM"/>
    </source>
</evidence>
<proteinExistence type="predicted"/>
<sequence>MTTTEELVAQVNKILDDIGIDLGELFEDFDPVRLAHTLLRNISLLNDLQDELERRVGETAPSARFMDKKSKDPHLQWIYRKKHNRTLALERLRSAITAHKMALALLSANYTFKLGRKEIPIDAITKENIEKIKAVEKPVKLGRLEILPHLAYSGDVLRLLSRESLEVREAFKSIKGKLREKGTVRTRGMRIEVEYFENNRLKKARLDLPADADIEMELRKRFGRRFRWRVLTFVKTKGVLINNHYTVDNLALAYASLDPEGGAEKLGLDIFRYYFLTSPTERETLGIFPGIKVSVDCHYSILDLPFRGEEGFKTGQGSLYVIRKCEMEEQLIGKRKDITMIPNYLLGGVLLYGMSHYDEGKVAELLGIDEAELKEAIKKFVISGLHKVLFSENELKKFEKFMPKTDKAKKFLDLLQG</sequence>
<dbReference type="InterPro" id="IPR014496">
    <property type="entry name" value="UCP018863"/>
</dbReference>
<accession>A0A097QWB0</accession>
<name>A0A097QWB0_9EURY</name>
<protein>
    <recommendedName>
        <fullName evidence="3">DUF530 domain-containing protein</fullName>
    </recommendedName>
</protein>
<dbReference type="OrthoDB" id="85577at2157"/>
<dbReference type="GeneID" id="25153869"/>
<dbReference type="InterPro" id="IPR007503">
    <property type="entry name" value="DUF530"/>
</dbReference>
<dbReference type="RefSeq" id="WP_050003701.1">
    <property type="nucleotide sequence ID" value="NZ_CP008887.1"/>
</dbReference>
<dbReference type="STRING" id="1505907.TEU_10540"/>
<reference evidence="1 2" key="1">
    <citation type="journal article" date="2015" name="Int. J. Syst. Evol. Microbiol.">
        <title>Thermococcus eurythermalis sp. nov., a conditional piezophilic hyperthermophilic archaeon with a wide temperature range isolated from an oil-immersed chimney in the Guaymas Basin.</title>
        <authorList>
            <person name="Zhao W."/>
            <person name="Zeng X."/>
            <person name="Xiao X."/>
        </authorList>
    </citation>
    <scope>NUCLEOTIDE SEQUENCE [LARGE SCALE GENOMIC DNA]</scope>
    <source>
        <strain evidence="1 2">A501</strain>
    </source>
</reference>
<organism evidence="1 2">
    <name type="scientific">Thermococcus eurythermalis</name>
    <dbReference type="NCBI Taxonomy" id="1505907"/>
    <lineage>
        <taxon>Archaea</taxon>
        <taxon>Methanobacteriati</taxon>
        <taxon>Methanobacteriota</taxon>
        <taxon>Thermococci</taxon>
        <taxon>Thermococcales</taxon>
        <taxon>Thermococcaceae</taxon>
        <taxon>Thermococcus</taxon>
    </lineage>
</organism>
<evidence type="ECO:0000313" key="2">
    <source>
        <dbReference type="Proteomes" id="UP000029980"/>
    </source>
</evidence>
<dbReference type="AlphaFoldDB" id="A0A097QWB0"/>
<dbReference type="Pfam" id="PF04409">
    <property type="entry name" value="DUF530"/>
    <property type="match status" value="1"/>
</dbReference>
<evidence type="ECO:0000313" key="1">
    <source>
        <dbReference type="EMBL" id="AIU70736.1"/>
    </source>
</evidence>
<dbReference type="PIRSF" id="PIRSF018863">
    <property type="entry name" value="UCP018863"/>
    <property type="match status" value="1"/>
</dbReference>
<dbReference type="Proteomes" id="UP000029980">
    <property type="component" value="Chromosome"/>
</dbReference>